<dbReference type="EMBL" id="AP009493">
    <property type="protein sequence ID" value="BAG19780.1"/>
    <property type="molecule type" value="Genomic_DNA"/>
</dbReference>
<dbReference type="Proteomes" id="UP000001685">
    <property type="component" value="Chromosome"/>
</dbReference>
<reference evidence="3" key="1">
    <citation type="journal article" date="2008" name="J. Bacteriol.">
        <title>Genome sequence of the streptomycin-producing microorganism Streptomyces griseus IFO 13350.</title>
        <authorList>
            <person name="Ohnishi Y."/>
            <person name="Ishikawa J."/>
            <person name="Hara H."/>
            <person name="Suzuki H."/>
            <person name="Ikenoya M."/>
            <person name="Ikeda H."/>
            <person name="Yamashita A."/>
            <person name="Hattori M."/>
            <person name="Horinouchi S."/>
        </authorList>
    </citation>
    <scope>NUCLEOTIDE SEQUENCE [LARGE SCALE GENOMIC DNA]</scope>
    <source>
        <strain evidence="3">JCM 4626 / NBRC 13350</strain>
    </source>
</reference>
<dbReference type="PATRIC" id="fig|455632.4.peg.3012"/>
<dbReference type="AlphaFoldDB" id="B1W4Y6"/>
<evidence type="ECO:0000256" key="1">
    <source>
        <dbReference type="SAM" id="MobiDB-lite"/>
    </source>
</evidence>
<evidence type="ECO:0000313" key="2">
    <source>
        <dbReference type="EMBL" id="BAG19780.1"/>
    </source>
</evidence>
<dbReference type="KEGG" id="sgr:SGR_2951"/>
<organism evidence="2 3">
    <name type="scientific">Streptomyces griseus subsp. griseus (strain JCM 4626 / CBS 651.72 / NBRC 13350 / KCC S-0626 / ISP 5235)</name>
    <dbReference type="NCBI Taxonomy" id="455632"/>
    <lineage>
        <taxon>Bacteria</taxon>
        <taxon>Bacillati</taxon>
        <taxon>Actinomycetota</taxon>
        <taxon>Actinomycetes</taxon>
        <taxon>Kitasatosporales</taxon>
        <taxon>Streptomycetaceae</taxon>
        <taxon>Streptomyces</taxon>
    </lineage>
</organism>
<protein>
    <submittedName>
        <fullName evidence="2">Uncharacterized protein</fullName>
    </submittedName>
</protein>
<feature type="compositionally biased region" description="Basic and acidic residues" evidence="1">
    <location>
        <begin position="1"/>
        <end position="14"/>
    </location>
</feature>
<sequence>MPHPVPETDKRTAAEAEAEADGTEDPASAREGFREPEATFAAVFRQALRRRGLPLERIRDHLRAQQISVSLATLSHWQRGRSQPEKAQSLRAVDALEPLLDLPTGALRSLLGPHRPRGGARPPDPAAARGVFGEDSDVEQALGDAFAHFNAGLRALTVQETVCLDEHRAIRETSVTTVVQAVRDGVDHLGVVHFLDSPKSGTAALDVPGRPAPRIRFLEEMGCVAADIPLGRRLARTETAVIAYTLRAEGETSWQHERRVTVPLRAYLLHVRFDPRAVPAHCWGYRRERIGADPSHRHRTPLDDFHTTHLLPTRCVPGVYGIEWCWPD</sequence>
<gene>
    <name evidence="2" type="ordered locus">SGR_2951</name>
</gene>
<dbReference type="HOGENOM" id="CLU_055999_0_0_11"/>
<name>B1W4Y6_STRGG</name>
<evidence type="ECO:0000313" key="3">
    <source>
        <dbReference type="Proteomes" id="UP000001685"/>
    </source>
</evidence>
<accession>B1W4Y6</accession>
<proteinExistence type="predicted"/>
<feature type="region of interest" description="Disordered" evidence="1">
    <location>
        <begin position="1"/>
        <end position="35"/>
    </location>
</feature>
<dbReference type="eggNOG" id="ENOG50309MX">
    <property type="taxonomic scope" value="Bacteria"/>
</dbReference>
<dbReference type="RefSeq" id="WP_012379541.1">
    <property type="nucleotide sequence ID" value="NC_010572.1"/>
</dbReference>